<dbReference type="InterPro" id="IPR006145">
    <property type="entry name" value="PsdUridine_synth_RsuA/RluA"/>
</dbReference>
<dbReference type="PROSITE" id="PS01129">
    <property type="entry name" value="PSI_RLU"/>
    <property type="match status" value="1"/>
</dbReference>
<evidence type="ECO:0000313" key="7">
    <source>
        <dbReference type="Proteomes" id="UP000738376"/>
    </source>
</evidence>
<reference evidence="6 7" key="1">
    <citation type="submission" date="2020-03" db="EMBL/GenBank/DDBJ databases">
        <title>Draft Genome Sequence of 2-Methylisoborneol Producing Pseudanabaena yagii Strain GIHE-NHR1 Isolated from North Han River in South Korea.</title>
        <authorList>
            <person name="Jeong J."/>
        </authorList>
    </citation>
    <scope>NUCLEOTIDE SEQUENCE [LARGE SCALE GENOMIC DNA]</scope>
    <source>
        <strain evidence="6 7">GIHE-NHR1</strain>
    </source>
</reference>
<dbReference type="Pfam" id="PF00849">
    <property type="entry name" value="PseudoU_synth_2"/>
    <property type="match status" value="1"/>
</dbReference>
<evidence type="ECO:0000313" key="6">
    <source>
        <dbReference type="EMBL" id="NMF57858.1"/>
    </source>
</evidence>
<comment type="catalytic activity">
    <reaction evidence="1">
        <text>a uridine in RNA = a pseudouridine in RNA</text>
        <dbReference type="Rhea" id="RHEA:48348"/>
        <dbReference type="Rhea" id="RHEA-COMP:12068"/>
        <dbReference type="Rhea" id="RHEA-COMP:12069"/>
        <dbReference type="ChEBI" id="CHEBI:65314"/>
        <dbReference type="ChEBI" id="CHEBI:65315"/>
    </reaction>
</comment>
<evidence type="ECO:0000256" key="2">
    <source>
        <dbReference type="ARBA" id="ARBA00031870"/>
    </source>
</evidence>
<evidence type="ECO:0000259" key="5">
    <source>
        <dbReference type="Pfam" id="PF00849"/>
    </source>
</evidence>
<organism evidence="6 7">
    <name type="scientific">Pseudanabaena yagii GIHE-NHR1</name>
    <dbReference type="NCBI Taxonomy" id="2722753"/>
    <lineage>
        <taxon>Bacteria</taxon>
        <taxon>Bacillati</taxon>
        <taxon>Cyanobacteriota</taxon>
        <taxon>Cyanophyceae</taxon>
        <taxon>Pseudanabaenales</taxon>
        <taxon>Pseudanabaenaceae</taxon>
        <taxon>Pseudanabaena</taxon>
        <taxon>Pseudanabaena yagii</taxon>
    </lineage>
</organism>
<keyword evidence="4" id="KW-0175">Coiled coil</keyword>
<feature type="coiled-coil region" evidence="4">
    <location>
        <begin position="158"/>
        <end position="192"/>
    </location>
</feature>
<dbReference type="EMBL" id="JAAVJL010000001">
    <property type="protein sequence ID" value="NMF57858.1"/>
    <property type="molecule type" value="Genomic_DNA"/>
</dbReference>
<evidence type="ECO:0000256" key="4">
    <source>
        <dbReference type="SAM" id="Coils"/>
    </source>
</evidence>
<dbReference type="InterPro" id="IPR050188">
    <property type="entry name" value="RluA_PseudoU_synthase"/>
</dbReference>
<dbReference type="SUPFAM" id="SSF55120">
    <property type="entry name" value="Pseudouridine synthase"/>
    <property type="match status" value="1"/>
</dbReference>
<evidence type="ECO:0000256" key="1">
    <source>
        <dbReference type="ARBA" id="ARBA00000073"/>
    </source>
</evidence>
<feature type="domain" description="Pseudouridine synthase RsuA/RluA-like" evidence="5">
    <location>
        <begin position="306"/>
        <end position="453"/>
    </location>
</feature>
<dbReference type="Gene3D" id="3.30.2350.10">
    <property type="entry name" value="Pseudouridine synthase"/>
    <property type="match status" value="1"/>
</dbReference>
<gene>
    <name evidence="6" type="ORF">HC246_07455</name>
</gene>
<dbReference type="PANTHER" id="PTHR21600">
    <property type="entry name" value="MITOCHONDRIAL RNA PSEUDOURIDINE SYNTHASE"/>
    <property type="match status" value="1"/>
</dbReference>
<comment type="caution">
    <text evidence="6">The sequence shown here is derived from an EMBL/GenBank/DDBJ whole genome shotgun (WGS) entry which is preliminary data.</text>
</comment>
<keyword evidence="7" id="KW-1185">Reference proteome</keyword>
<dbReference type="InterPro" id="IPR006224">
    <property type="entry name" value="PsdUridine_synth_RluA-like_CS"/>
</dbReference>
<dbReference type="InterPro" id="IPR020103">
    <property type="entry name" value="PsdUridine_synth_cat_dom_sf"/>
</dbReference>
<dbReference type="CDD" id="cd02869">
    <property type="entry name" value="PseudoU_synth_RluA_like"/>
    <property type="match status" value="1"/>
</dbReference>
<sequence>MQSLGQIYPNGIEGKMYGILIAESATGDKLTLKAFSGLFNGKSQIEGWVPPIAGREKVAIEESITLNKLAEIKRELIGLSEIPERWEYEQKSQEYVSQLQVLRDRHQLSKQERQIKRSQLLTSLTGAELETALKNLDKESQLEKMVRRNFKRDLDLVLSPLQDVIAKAEAKMQVLKQQRRELSRTLQAQMHNAYVLTNFAGETRSLREIITEGAMPTGMGDCCAPKLLHYAATHDLTPLAMAEFWWGNPSLDGYKVQGEFYGACAERCQPLMGFLLSGRQSSPSLPICGDFTAQNLQIIYEDDCLMAIAKPPELLSIPGRYLDTQDSVLSRLSQAYGNGREFYPVHRLDRQTSGVLLFALDIDSLRNVSEQFQKREIHKTYEAILAGKVESEQGKIDLPLWGNPENRPYQQVDFQCGKPSVTEFRLLGYEGNYSRLEFIPLTGRTHQLRVHSADPQGLGIPILGDRLYGCQASTSRLHLHARELTLRHPRSQKLVHLQISVPF</sequence>
<evidence type="ECO:0000256" key="3">
    <source>
        <dbReference type="ARBA" id="ARBA00033164"/>
    </source>
</evidence>
<proteinExistence type="predicted"/>
<accession>A0ABX1LP06</accession>
<protein>
    <recommendedName>
        <fullName evidence="2">RNA pseudouridylate synthase</fullName>
    </recommendedName>
    <alternativeName>
        <fullName evidence="3">RNA-uridine isomerase</fullName>
    </alternativeName>
</protein>
<dbReference type="Proteomes" id="UP000738376">
    <property type="component" value="Unassembled WGS sequence"/>
</dbReference>
<dbReference type="PANTHER" id="PTHR21600:SF89">
    <property type="entry name" value="RIBOSOMAL LARGE SUBUNIT PSEUDOURIDINE SYNTHASE A"/>
    <property type="match status" value="1"/>
</dbReference>
<name>A0ABX1LP06_9CYAN</name>